<feature type="compositionally biased region" description="Basic and acidic residues" evidence="1">
    <location>
        <begin position="49"/>
        <end position="61"/>
    </location>
</feature>
<accession>A0ABT2ZQ29</accession>
<proteinExistence type="predicted"/>
<dbReference type="Proteomes" id="UP001652564">
    <property type="component" value="Unassembled WGS sequence"/>
</dbReference>
<dbReference type="Pfam" id="PF13770">
    <property type="entry name" value="DUF4169"/>
    <property type="match status" value="1"/>
</dbReference>
<feature type="region of interest" description="Disordered" evidence="1">
    <location>
        <begin position="1"/>
        <end position="61"/>
    </location>
</feature>
<comment type="caution">
    <text evidence="2">The sequence shown here is derived from an EMBL/GenBank/DDBJ whole genome shotgun (WGS) entry which is preliminary data.</text>
</comment>
<evidence type="ECO:0000313" key="3">
    <source>
        <dbReference type="Proteomes" id="UP001652564"/>
    </source>
</evidence>
<dbReference type="InterPro" id="IPR025227">
    <property type="entry name" value="DUF4169"/>
</dbReference>
<evidence type="ECO:0000256" key="1">
    <source>
        <dbReference type="SAM" id="MobiDB-lite"/>
    </source>
</evidence>
<protein>
    <submittedName>
        <fullName evidence="2">DUF4169 family protein</fullName>
    </submittedName>
</protein>
<reference evidence="2 3" key="1">
    <citation type="submission" date="2022-10" db="EMBL/GenBank/DDBJ databases">
        <title>Defluviimonas sp. nov., isolated from ocean surface sediments.</title>
        <authorList>
            <person name="He W."/>
            <person name="Wang L."/>
            <person name="Zhang D.-F."/>
        </authorList>
    </citation>
    <scope>NUCLEOTIDE SEQUENCE [LARGE SCALE GENOMIC DNA]</scope>
    <source>
        <strain evidence="2 3">WL0050</strain>
    </source>
</reference>
<dbReference type="EMBL" id="JAOWKZ010000003">
    <property type="protein sequence ID" value="MCV2873260.1"/>
    <property type="molecule type" value="Genomic_DNA"/>
</dbReference>
<organism evidence="2 3">
    <name type="scientific">Albidovulum litorale</name>
    <dbReference type="NCBI Taxonomy" id="2984134"/>
    <lineage>
        <taxon>Bacteria</taxon>
        <taxon>Pseudomonadati</taxon>
        <taxon>Pseudomonadota</taxon>
        <taxon>Alphaproteobacteria</taxon>
        <taxon>Rhodobacterales</taxon>
        <taxon>Paracoccaceae</taxon>
        <taxon>Albidovulum</taxon>
    </lineage>
</organism>
<sequence length="61" mass="7156">MPQIVNLRTERKRRERAKDRAKAAENAARFGRCKIAKAEEEDTAARATRHLDQHRREDPET</sequence>
<keyword evidence="3" id="KW-1185">Reference proteome</keyword>
<name>A0ABT2ZQ29_9RHOB</name>
<evidence type="ECO:0000313" key="2">
    <source>
        <dbReference type="EMBL" id="MCV2873260.1"/>
    </source>
</evidence>
<gene>
    <name evidence="2" type="ORF">OEZ71_13245</name>
</gene>